<keyword evidence="5 6" id="KW-0472">Membrane</keyword>
<keyword evidence="9" id="KW-1185">Reference proteome</keyword>
<comment type="subcellular location">
    <subcellularLocation>
        <location evidence="1">Cell membrane</location>
        <topology evidence="1">Multi-pass membrane protein</topology>
    </subcellularLocation>
</comment>
<dbReference type="InterPro" id="IPR050640">
    <property type="entry name" value="Bact_2-comp_sensor_kinase"/>
</dbReference>
<dbReference type="EMBL" id="BDQX01000458">
    <property type="protein sequence ID" value="GBG12388.1"/>
    <property type="molecule type" value="Genomic_DNA"/>
</dbReference>
<evidence type="ECO:0000256" key="4">
    <source>
        <dbReference type="ARBA" id="ARBA00022679"/>
    </source>
</evidence>
<keyword evidence="6" id="KW-1133">Transmembrane helix</keyword>
<evidence type="ECO:0000256" key="1">
    <source>
        <dbReference type="ARBA" id="ARBA00004651"/>
    </source>
</evidence>
<dbReference type="Pfam" id="PF00672">
    <property type="entry name" value="HAMP"/>
    <property type="match status" value="1"/>
</dbReference>
<dbReference type="Pfam" id="PF06580">
    <property type="entry name" value="His_kinase"/>
    <property type="match status" value="1"/>
</dbReference>
<dbReference type="SMART" id="SM00304">
    <property type="entry name" value="HAMP"/>
    <property type="match status" value="1"/>
</dbReference>
<reference evidence="8 9" key="1">
    <citation type="submission" date="2017-08" db="EMBL/GenBank/DDBJ databases">
        <title>Substantial Increase in Enzyme Production by Combined Drug-Resistance Mutations in Paenibacillus agaridevorans.</title>
        <authorList>
            <person name="Tanaka Y."/>
            <person name="Funane K."/>
            <person name="Hosaka T."/>
            <person name="Shiwa Y."/>
            <person name="Fujita N."/>
            <person name="Miyazaki T."/>
            <person name="Yoshikawa H."/>
            <person name="Murakami K."/>
            <person name="Kasahara K."/>
            <person name="Inaoka T."/>
            <person name="Hiraga Y."/>
            <person name="Ochi K."/>
        </authorList>
    </citation>
    <scope>NUCLEOTIDE SEQUENCE [LARGE SCALE GENOMIC DNA]</scope>
    <source>
        <strain evidence="8 9">T-3040</strain>
    </source>
</reference>
<organism evidence="8 9">
    <name type="scientific">Paenibacillus agaridevorans</name>
    <dbReference type="NCBI Taxonomy" id="171404"/>
    <lineage>
        <taxon>Bacteria</taxon>
        <taxon>Bacillati</taxon>
        <taxon>Bacillota</taxon>
        <taxon>Bacilli</taxon>
        <taxon>Bacillales</taxon>
        <taxon>Paenibacillaceae</taxon>
        <taxon>Paenibacillus</taxon>
    </lineage>
</organism>
<keyword evidence="3" id="KW-0597">Phosphoprotein</keyword>
<evidence type="ECO:0000256" key="5">
    <source>
        <dbReference type="ARBA" id="ARBA00023136"/>
    </source>
</evidence>
<dbReference type="PROSITE" id="PS50885">
    <property type="entry name" value="HAMP"/>
    <property type="match status" value="1"/>
</dbReference>
<evidence type="ECO:0000313" key="9">
    <source>
        <dbReference type="Proteomes" id="UP000245202"/>
    </source>
</evidence>
<keyword evidence="4" id="KW-0808">Transferase</keyword>
<evidence type="ECO:0000256" key="6">
    <source>
        <dbReference type="SAM" id="Phobius"/>
    </source>
</evidence>
<evidence type="ECO:0000256" key="3">
    <source>
        <dbReference type="ARBA" id="ARBA00022553"/>
    </source>
</evidence>
<dbReference type="AlphaFoldDB" id="A0A2R5F3P6"/>
<keyword evidence="6" id="KW-0812">Transmembrane</keyword>
<dbReference type="PANTHER" id="PTHR34220">
    <property type="entry name" value="SENSOR HISTIDINE KINASE YPDA"/>
    <property type="match status" value="1"/>
</dbReference>
<dbReference type="PANTHER" id="PTHR34220:SF7">
    <property type="entry name" value="SENSOR HISTIDINE KINASE YPDA"/>
    <property type="match status" value="1"/>
</dbReference>
<comment type="caution">
    <text evidence="8">The sequence shown here is derived from an EMBL/GenBank/DDBJ whole genome shotgun (WGS) entry which is preliminary data.</text>
</comment>
<dbReference type="GO" id="GO:0000155">
    <property type="term" value="F:phosphorelay sensor kinase activity"/>
    <property type="evidence" value="ECO:0007669"/>
    <property type="project" value="InterPro"/>
</dbReference>
<dbReference type="Gene3D" id="3.30.565.10">
    <property type="entry name" value="Histidine kinase-like ATPase, C-terminal domain"/>
    <property type="match status" value="1"/>
</dbReference>
<feature type="domain" description="HAMP" evidence="7">
    <location>
        <begin position="307"/>
        <end position="359"/>
    </location>
</feature>
<evidence type="ECO:0000259" key="7">
    <source>
        <dbReference type="PROSITE" id="PS50885"/>
    </source>
</evidence>
<proteinExistence type="predicted"/>
<dbReference type="GO" id="GO:0005886">
    <property type="term" value="C:plasma membrane"/>
    <property type="evidence" value="ECO:0007669"/>
    <property type="project" value="UniProtKB-SubCell"/>
</dbReference>
<feature type="transmembrane region" description="Helical" evidence="6">
    <location>
        <begin position="287"/>
        <end position="306"/>
    </location>
</feature>
<sequence length="577" mass="66548">MRRGNQMSIFPKLIMAFLIVLLPLYALSIRMNDQSKELVRKEITQTVKQRMDAFISTLELDFDRVMRLQTEYVNDDDIDILSTRGDLSHIEFTAAVSRLQDRLRLMKNAASFVHDSFVDIGLMDRRISTDTYNEIPAADRAVLNQTANRFESPFIAHQGKLWITLPYPGTLNRTPVFTLGLEISNESLASYLKGFTELQDGGGLLVDESLEWSIQSGEGVPTVMEAVEQKLRSGNFGAAGQEYETIRADGDSYYLFFDKSDKLGLTLSVFVKESKIIGPLKQYNDRVWWLSLFSLIIVVVFSYWIYRLIHRPLAQLVDSFRKLERGHLDAAMQIKGSGEFTYLFERFNKTVYRLKELIDEVYVQQYQAKVAELKQLQSQINPHFLFNCFFNLYRMAKMHEIEQVIRVTQSLGEYFRFITRGSDHIRLEEEVRHAKAYADIQEIRFEDQIRVRFEDIPDRWRNRKIPKLILQPLLENAYQHGLEDRGEPGVIHVGFMDAEQALTIFVEDNGDLTDDQLAKIKGLLERRQSPEENAGLYNVKRRLQLFFGEAGTMEAARGSDGGLRIELLLPADMGGDE</sequence>
<dbReference type="InterPro" id="IPR036890">
    <property type="entry name" value="HATPase_C_sf"/>
</dbReference>
<dbReference type="InterPro" id="IPR003660">
    <property type="entry name" value="HAMP_dom"/>
</dbReference>
<evidence type="ECO:0000256" key="2">
    <source>
        <dbReference type="ARBA" id="ARBA00022475"/>
    </source>
</evidence>
<protein>
    <recommendedName>
        <fullName evidence="7">HAMP domain-containing protein</fullName>
    </recommendedName>
</protein>
<dbReference type="CDD" id="cd06225">
    <property type="entry name" value="HAMP"/>
    <property type="match status" value="1"/>
</dbReference>
<keyword evidence="2" id="KW-1003">Cell membrane</keyword>
<dbReference type="SUPFAM" id="SSF55874">
    <property type="entry name" value="ATPase domain of HSP90 chaperone/DNA topoisomerase II/histidine kinase"/>
    <property type="match status" value="1"/>
</dbReference>
<accession>A0A2R5F3P6</accession>
<dbReference type="SUPFAM" id="SSF158472">
    <property type="entry name" value="HAMP domain-like"/>
    <property type="match status" value="1"/>
</dbReference>
<evidence type="ECO:0000313" key="8">
    <source>
        <dbReference type="EMBL" id="GBG12388.1"/>
    </source>
</evidence>
<name>A0A2R5F3P6_9BACL</name>
<dbReference type="Proteomes" id="UP000245202">
    <property type="component" value="Unassembled WGS sequence"/>
</dbReference>
<dbReference type="InterPro" id="IPR010559">
    <property type="entry name" value="Sig_transdc_His_kin_internal"/>
</dbReference>
<gene>
    <name evidence="8" type="ORF">PAT3040_07263</name>
</gene>
<dbReference type="Gene3D" id="6.10.340.10">
    <property type="match status" value="1"/>
</dbReference>